<dbReference type="GO" id="GO:0071363">
    <property type="term" value="P:cellular response to growth factor stimulus"/>
    <property type="evidence" value="ECO:0007669"/>
    <property type="project" value="TreeGrafter"/>
</dbReference>
<feature type="chain" id="PRO_5009308001" description="receptor protein serine/threonine kinase" evidence="16">
    <location>
        <begin position="19"/>
        <end position="657"/>
    </location>
</feature>
<evidence type="ECO:0000256" key="15">
    <source>
        <dbReference type="SAM" id="Phobius"/>
    </source>
</evidence>
<name>A0A1I7TVQ9_9PELO</name>
<keyword evidence="7 16" id="KW-0732">Signal</keyword>
<keyword evidence="6 15" id="KW-0812">Transmembrane</keyword>
<evidence type="ECO:0000256" key="1">
    <source>
        <dbReference type="ARBA" id="ARBA00004479"/>
    </source>
</evidence>
<dbReference type="Proteomes" id="UP000095282">
    <property type="component" value="Unplaced"/>
</dbReference>
<evidence type="ECO:0000256" key="5">
    <source>
        <dbReference type="ARBA" id="ARBA00022679"/>
    </source>
</evidence>
<dbReference type="PROSITE" id="PS00108">
    <property type="entry name" value="PROTEIN_KINASE_ST"/>
    <property type="match status" value="1"/>
</dbReference>
<evidence type="ECO:0000256" key="2">
    <source>
        <dbReference type="ARBA" id="ARBA00009605"/>
    </source>
</evidence>
<evidence type="ECO:0000256" key="11">
    <source>
        <dbReference type="ARBA" id="ARBA00022989"/>
    </source>
</evidence>
<dbReference type="InterPro" id="IPR011009">
    <property type="entry name" value="Kinase-like_dom_sf"/>
</dbReference>
<dbReference type="SMART" id="SM00220">
    <property type="entry name" value="S_TKc"/>
    <property type="match status" value="1"/>
</dbReference>
<dbReference type="STRING" id="1561998.A0A1I7TVQ9"/>
<dbReference type="GO" id="GO:0005524">
    <property type="term" value="F:ATP binding"/>
    <property type="evidence" value="ECO:0007669"/>
    <property type="project" value="UniProtKB-KW"/>
</dbReference>
<evidence type="ECO:0000256" key="12">
    <source>
        <dbReference type="ARBA" id="ARBA00023136"/>
    </source>
</evidence>
<feature type="region of interest" description="Disordered" evidence="14">
    <location>
        <begin position="607"/>
        <end position="629"/>
    </location>
</feature>
<evidence type="ECO:0000256" key="9">
    <source>
        <dbReference type="ARBA" id="ARBA00022777"/>
    </source>
</evidence>
<evidence type="ECO:0000259" key="17">
    <source>
        <dbReference type="PROSITE" id="PS50011"/>
    </source>
</evidence>
<reference evidence="19" key="1">
    <citation type="submission" date="2016-11" db="UniProtKB">
        <authorList>
            <consortium name="WormBaseParasite"/>
        </authorList>
    </citation>
    <scope>IDENTIFICATION</scope>
</reference>
<dbReference type="GO" id="GO:0005886">
    <property type="term" value="C:plasma membrane"/>
    <property type="evidence" value="ECO:0007669"/>
    <property type="project" value="TreeGrafter"/>
</dbReference>
<evidence type="ECO:0000256" key="10">
    <source>
        <dbReference type="ARBA" id="ARBA00022840"/>
    </source>
</evidence>
<keyword evidence="13" id="KW-0675">Receptor</keyword>
<evidence type="ECO:0000256" key="7">
    <source>
        <dbReference type="ARBA" id="ARBA00022729"/>
    </source>
</evidence>
<sequence>MRIKFLVFFLVFTIGVLPTDDFVTKQADLFVQERLIPALIETKSTHVNLSRIHLCFCSTEIGCNAKTTGWLGASGIGLTKEEKALYKNVCYTDGDCYQNARPLPEISHFGCMDVKLVTDETDFHDTAAKICNNMTSGSHTSYWICCDDEHFCANETVIDLPPSPFYSASSKPFTWIITVLGLGLIVILILVVFKKKPKWAKTLEYYVRYQVHQRTSREDNDSKGSTTAESHDRNIHTMSTSVGTHRHEPIPDHFQRMICALEESSGSGLGPTRLTDLTLSGQISILGTAGCGRFGTVHFGSFKDEMVAVKKFKDIDDSAFTQELEIYESRMLRHPNILRYVGSDRVGTFQTIESWLIIEYHPLGSLHDYLRSNTINIETYYDLMRSAANGLAFLHMKLAGNQKSSKPMMAHRDVKSRNIMVKSDLTCALGDFGLSLCEPEEKDTPATTNYKCGTVRYLAPEILNNTLQSTIFESFQSADVYSFALVMWETMCRFQDDKIKAKSEEEFIPYGHCTPREPNDKTMHEVVCIKKRRPLINPLWYKHSELKIIMEIMGICWNENPSARYTAYHCRRRMDERFRLLFKTKDKLTTLVTPPAEVEEEKRRAELRVPQRDSKVFPSETNTPQPILVADVEGQEKIELQNGIFTGQDETKNPLLG</sequence>
<dbReference type="Gene3D" id="1.10.510.10">
    <property type="entry name" value="Transferase(Phosphotransferase) domain 1"/>
    <property type="match status" value="1"/>
</dbReference>
<dbReference type="PROSITE" id="PS50011">
    <property type="entry name" value="PROTEIN_KINASE_DOM"/>
    <property type="match status" value="1"/>
</dbReference>
<organism evidence="18 19">
    <name type="scientific">Caenorhabditis tropicalis</name>
    <dbReference type="NCBI Taxonomy" id="1561998"/>
    <lineage>
        <taxon>Eukaryota</taxon>
        <taxon>Metazoa</taxon>
        <taxon>Ecdysozoa</taxon>
        <taxon>Nematoda</taxon>
        <taxon>Chromadorea</taxon>
        <taxon>Rhabditida</taxon>
        <taxon>Rhabditina</taxon>
        <taxon>Rhabditomorpha</taxon>
        <taxon>Rhabditoidea</taxon>
        <taxon>Rhabditidae</taxon>
        <taxon>Peloderinae</taxon>
        <taxon>Caenorhabditis</taxon>
    </lineage>
</organism>
<evidence type="ECO:0000256" key="3">
    <source>
        <dbReference type="ARBA" id="ARBA00012401"/>
    </source>
</evidence>
<keyword evidence="11 15" id="KW-1133">Transmembrane helix</keyword>
<feature type="domain" description="Protein kinase" evidence="17">
    <location>
        <begin position="283"/>
        <end position="578"/>
    </location>
</feature>
<dbReference type="InterPro" id="IPR000333">
    <property type="entry name" value="TGFB_receptor"/>
</dbReference>
<dbReference type="GO" id="GO:0004675">
    <property type="term" value="F:transmembrane receptor protein serine/threonine kinase activity"/>
    <property type="evidence" value="ECO:0007669"/>
    <property type="project" value="UniProtKB-EC"/>
</dbReference>
<evidence type="ECO:0000256" key="14">
    <source>
        <dbReference type="SAM" id="MobiDB-lite"/>
    </source>
</evidence>
<proteinExistence type="inferred from homology"/>
<dbReference type="InterPro" id="IPR000719">
    <property type="entry name" value="Prot_kinase_dom"/>
</dbReference>
<keyword evidence="9" id="KW-0418">Kinase</keyword>
<evidence type="ECO:0000256" key="4">
    <source>
        <dbReference type="ARBA" id="ARBA00022527"/>
    </source>
</evidence>
<evidence type="ECO:0000256" key="13">
    <source>
        <dbReference type="ARBA" id="ARBA00023170"/>
    </source>
</evidence>
<dbReference type="GO" id="GO:0043235">
    <property type="term" value="C:receptor complex"/>
    <property type="evidence" value="ECO:0007669"/>
    <property type="project" value="TreeGrafter"/>
</dbReference>
<dbReference type="InterPro" id="IPR001245">
    <property type="entry name" value="Ser-Thr/Tyr_kinase_cat_dom"/>
</dbReference>
<dbReference type="eggNOG" id="KOG2052">
    <property type="taxonomic scope" value="Eukaryota"/>
</dbReference>
<keyword evidence="10" id="KW-0067">ATP-binding</keyword>
<dbReference type="WBParaSite" id="Csp11.Scaffold629.g12269.t1">
    <property type="protein sequence ID" value="Csp11.Scaffold629.g12269.t1"/>
    <property type="gene ID" value="Csp11.Scaffold629.g12269"/>
</dbReference>
<dbReference type="PANTHER" id="PTHR23255">
    <property type="entry name" value="TRANSFORMING GROWTH FACTOR-BETA RECEPTOR TYPE I AND II"/>
    <property type="match status" value="1"/>
</dbReference>
<feature type="region of interest" description="Disordered" evidence="14">
    <location>
        <begin position="216"/>
        <end position="246"/>
    </location>
</feature>
<dbReference type="Pfam" id="PF07714">
    <property type="entry name" value="PK_Tyr_Ser-Thr"/>
    <property type="match status" value="1"/>
</dbReference>
<feature type="transmembrane region" description="Helical" evidence="15">
    <location>
        <begin position="173"/>
        <end position="193"/>
    </location>
</feature>
<evidence type="ECO:0000256" key="6">
    <source>
        <dbReference type="ARBA" id="ARBA00022692"/>
    </source>
</evidence>
<dbReference type="GO" id="GO:0006950">
    <property type="term" value="P:response to stress"/>
    <property type="evidence" value="ECO:0007669"/>
    <property type="project" value="UniProtKB-ARBA"/>
</dbReference>
<dbReference type="SUPFAM" id="SSF56112">
    <property type="entry name" value="Protein kinase-like (PK-like)"/>
    <property type="match status" value="1"/>
</dbReference>
<comment type="similarity">
    <text evidence="2">Belongs to the protein kinase superfamily. TKL Ser/Thr protein kinase family. TGFB receptor subfamily.</text>
</comment>
<evidence type="ECO:0000256" key="16">
    <source>
        <dbReference type="SAM" id="SignalP"/>
    </source>
</evidence>
<comment type="subcellular location">
    <subcellularLocation>
        <location evidence="1">Membrane</location>
        <topology evidence="1">Single-pass type I membrane protein</topology>
    </subcellularLocation>
</comment>
<keyword evidence="4" id="KW-0723">Serine/threonine-protein kinase</keyword>
<accession>A0A1I7TVQ9</accession>
<keyword evidence="8" id="KW-0547">Nucleotide-binding</keyword>
<dbReference type="AlphaFoldDB" id="A0A1I7TVQ9"/>
<keyword evidence="18" id="KW-1185">Reference proteome</keyword>
<dbReference type="InterPro" id="IPR008271">
    <property type="entry name" value="Ser/Thr_kinase_AS"/>
</dbReference>
<protein>
    <recommendedName>
        <fullName evidence="3">receptor protein serine/threonine kinase</fullName>
        <ecNumber evidence="3">2.7.11.30</ecNumber>
    </recommendedName>
</protein>
<keyword evidence="12 15" id="KW-0472">Membrane</keyword>
<feature type="signal peptide" evidence="16">
    <location>
        <begin position="1"/>
        <end position="18"/>
    </location>
</feature>
<keyword evidence="5" id="KW-0808">Transferase</keyword>
<dbReference type="Gene3D" id="3.30.200.20">
    <property type="entry name" value="Phosphorylase Kinase, domain 1"/>
    <property type="match status" value="1"/>
</dbReference>
<evidence type="ECO:0000313" key="18">
    <source>
        <dbReference type="Proteomes" id="UP000095282"/>
    </source>
</evidence>
<evidence type="ECO:0000313" key="19">
    <source>
        <dbReference type="WBParaSite" id="Csp11.Scaffold629.g12269.t1"/>
    </source>
</evidence>
<dbReference type="PANTHER" id="PTHR23255:SF105">
    <property type="entry name" value="CELL SURFACE RECEPTOR DAF-1"/>
    <property type="match status" value="1"/>
</dbReference>
<dbReference type="EC" id="2.7.11.30" evidence="3"/>
<evidence type="ECO:0000256" key="8">
    <source>
        <dbReference type="ARBA" id="ARBA00022741"/>
    </source>
</evidence>